<evidence type="ECO:0000313" key="2">
    <source>
        <dbReference type="EMBL" id="GIH67665.1"/>
    </source>
</evidence>
<feature type="transmembrane region" description="Helical" evidence="1">
    <location>
        <begin position="131"/>
        <end position="149"/>
    </location>
</feature>
<reference evidence="2 3" key="1">
    <citation type="submission" date="2021-01" db="EMBL/GenBank/DDBJ databases">
        <title>Whole genome shotgun sequence of Microbispora siamensis NBRC 104113.</title>
        <authorList>
            <person name="Komaki H."/>
            <person name="Tamura T."/>
        </authorList>
    </citation>
    <scope>NUCLEOTIDE SEQUENCE [LARGE SCALE GENOMIC DNA]</scope>
    <source>
        <strain evidence="2 3">NBRC 104113</strain>
    </source>
</reference>
<organism evidence="2 3">
    <name type="scientific">Microbispora siamensis</name>
    <dbReference type="NCBI Taxonomy" id="564413"/>
    <lineage>
        <taxon>Bacteria</taxon>
        <taxon>Bacillati</taxon>
        <taxon>Actinomycetota</taxon>
        <taxon>Actinomycetes</taxon>
        <taxon>Streptosporangiales</taxon>
        <taxon>Streptosporangiaceae</taxon>
        <taxon>Microbispora</taxon>
    </lineage>
</organism>
<dbReference type="RefSeq" id="WP_204053323.1">
    <property type="nucleotide sequence ID" value="NZ_BOOF01000089.1"/>
</dbReference>
<accession>A0ABQ4H1X2</accession>
<keyword evidence="1" id="KW-1133">Transmembrane helix</keyword>
<sequence>MFALPVENPQLPSILTGMPVVSLSRAAGAAALGWLLGAGLSLDYEISEAAGDRECLGVVGRLCIGAGPYIGFAMGVAGVVLACWIGFAILNVRPLRTTVPAGIVLIIFVTFAYPAVPSQLMDPAPAGLRPLPLYALTTALALALLGAFSRPGKATRHPS</sequence>
<keyword evidence="3" id="KW-1185">Reference proteome</keyword>
<name>A0ABQ4H1X2_9ACTN</name>
<dbReference type="EMBL" id="BOOF01000089">
    <property type="protein sequence ID" value="GIH67665.1"/>
    <property type="molecule type" value="Genomic_DNA"/>
</dbReference>
<evidence type="ECO:0000256" key="1">
    <source>
        <dbReference type="SAM" id="Phobius"/>
    </source>
</evidence>
<gene>
    <name evidence="2" type="ORF">Msi02_84820</name>
</gene>
<feature type="transmembrane region" description="Helical" evidence="1">
    <location>
        <begin position="69"/>
        <end position="90"/>
    </location>
</feature>
<keyword evidence="1" id="KW-0472">Membrane</keyword>
<comment type="caution">
    <text evidence="2">The sequence shown here is derived from an EMBL/GenBank/DDBJ whole genome shotgun (WGS) entry which is preliminary data.</text>
</comment>
<evidence type="ECO:0000313" key="3">
    <source>
        <dbReference type="Proteomes" id="UP000660454"/>
    </source>
</evidence>
<protein>
    <submittedName>
        <fullName evidence="2">Uncharacterized protein</fullName>
    </submittedName>
</protein>
<dbReference type="Proteomes" id="UP000660454">
    <property type="component" value="Unassembled WGS sequence"/>
</dbReference>
<keyword evidence="1" id="KW-0812">Transmembrane</keyword>
<proteinExistence type="predicted"/>
<feature type="transmembrane region" description="Helical" evidence="1">
    <location>
        <begin position="97"/>
        <end position="116"/>
    </location>
</feature>